<organism evidence="2 3">
    <name type="scientific">Magallana gigas</name>
    <name type="common">Pacific oyster</name>
    <name type="synonym">Crassostrea gigas</name>
    <dbReference type="NCBI Taxonomy" id="29159"/>
    <lineage>
        <taxon>Eukaryota</taxon>
        <taxon>Metazoa</taxon>
        <taxon>Spiralia</taxon>
        <taxon>Lophotrochozoa</taxon>
        <taxon>Mollusca</taxon>
        <taxon>Bivalvia</taxon>
        <taxon>Autobranchia</taxon>
        <taxon>Pteriomorphia</taxon>
        <taxon>Ostreida</taxon>
        <taxon>Ostreoidea</taxon>
        <taxon>Ostreidae</taxon>
        <taxon>Magallana</taxon>
    </lineage>
</organism>
<dbReference type="AlphaFoldDB" id="A0A8W8MAS2"/>
<feature type="compositionally biased region" description="Basic and acidic residues" evidence="1">
    <location>
        <begin position="290"/>
        <end position="300"/>
    </location>
</feature>
<reference evidence="2" key="1">
    <citation type="submission" date="2022-08" db="UniProtKB">
        <authorList>
            <consortium name="EnsemblMetazoa"/>
        </authorList>
    </citation>
    <scope>IDENTIFICATION</scope>
    <source>
        <strain evidence="2">05x7-T-G4-1.051#20</strain>
    </source>
</reference>
<sequence>MKDAKAQISRKRLMVVPTPFLPPTKTVSMKKIGARLKSSKPKTFAFSRNSFRFNSPLTSRSKLQVQTKQSRKTNTSRKVVSNLSINQNQFVKSNTRKITQSSKAKTKATGFSKTKNIEKVGSPSTQPAKTEPETMSGVTPEALLVEQRRRKSKMGFSLQRVQSKLDAEESKLELKSLKDKAKSSKPLSGNKNEHVKTKTTKNGTIWANDLTRSDAVQTPVRKEPTPRKTFSAKAFKKLVQRPIDVSSSRVTIKTDGIPAPVPKIQQILSSRQKSTENVVSSKHTGGSLSTDRKLNTEKNTKIAGKSDSAMKPQTERSLKVVERPTAPAPTQDNLINSIQSLAKNLETAANTNTIPQPVPKVNTIIRPMVKSKPVQSPVRNQNVILPIPIQRAQSESQTNGIESSVSVSGLNNQPVSAARPFRPGFIPPPPPDSGFVPRQIRTAQGAWNNHFQRLPLRPAQPAKRIIPATLPVRHNQQGVPHHNYIQTKVPLSGVIPQPPGMILRESGRLSHPQNIRPFQQQHVNTAYLTKAPNKQHVQSPQNHFVSGPIRRPNNHHAAAHHFERSNLSHHPPQPTQQNFYDVTPPMYDATTTVTSTTQRPTPGPRRRPPKPRNFDPLKHIMKGKQTRTKTTKKAKTTAKARQPPEPPERTTNADPDRKNFNQKIFKNSFQKDYINEQRGRHPLKNFMLEFERFMKNMDNYFDLSGMIEFKK</sequence>
<evidence type="ECO:0000313" key="3">
    <source>
        <dbReference type="Proteomes" id="UP000005408"/>
    </source>
</evidence>
<evidence type="ECO:0000256" key="1">
    <source>
        <dbReference type="SAM" id="MobiDB-lite"/>
    </source>
</evidence>
<dbReference type="EnsemblMetazoa" id="G32141.1">
    <property type="protein sequence ID" value="G32141.1:cds"/>
    <property type="gene ID" value="G32141"/>
</dbReference>
<feature type="region of interest" description="Disordered" evidence="1">
    <location>
        <begin position="97"/>
        <end position="140"/>
    </location>
</feature>
<name>A0A8W8MAS2_MAGGI</name>
<keyword evidence="3" id="KW-1185">Reference proteome</keyword>
<feature type="region of interest" description="Disordered" evidence="1">
    <location>
        <begin position="533"/>
        <end position="660"/>
    </location>
</feature>
<dbReference type="Proteomes" id="UP000005408">
    <property type="component" value="Unassembled WGS sequence"/>
</dbReference>
<accession>A0A8W8MAS2</accession>
<feature type="region of interest" description="Disordered" evidence="1">
    <location>
        <begin position="177"/>
        <end position="210"/>
    </location>
</feature>
<protein>
    <submittedName>
        <fullName evidence="2">Uncharacterized protein</fullName>
    </submittedName>
</protein>
<feature type="compositionally biased region" description="Low complexity" evidence="1">
    <location>
        <begin position="590"/>
        <end position="600"/>
    </location>
</feature>
<feature type="compositionally biased region" description="Basic residues" evidence="1">
    <location>
        <begin position="619"/>
        <end position="638"/>
    </location>
</feature>
<evidence type="ECO:0000313" key="2">
    <source>
        <dbReference type="EnsemblMetazoa" id="G32141.1:cds"/>
    </source>
</evidence>
<feature type="region of interest" description="Disordered" evidence="1">
    <location>
        <begin position="270"/>
        <end position="318"/>
    </location>
</feature>
<feature type="compositionally biased region" description="Polar residues" evidence="1">
    <location>
        <begin position="270"/>
        <end position="289"/>
    </location>
</feature>
<proteinExistence type="predicted"/>
<feature type="compositionally biased region" description="Polar residues" evidence="1">
    <location>
        <begin position="535"/>
        <end position="544"/>
    </location>
</feature>
<feature type="compositionally biased region" description="Polar residues" evidence="1">
    <location>
        <begin position="97"/>
        <end position="114"/>
    </location>
</feature>